<accession>A0A8E2E448</accession>
<feature type="domain" description="Serine hydrolase" evidence="2">
    <location>
        <begin position="1"/>
        <end position="247"/>
    </location>
</feature>
<dbReference type="Gene3D" id="3.40.50.1820">
    <property type="entry name" value="alpha/beta hydrolase"/>
    <property type="match status" value="1"/>
</dbReference>
<evidence type="ECO:0000313" key="4">
    <source>
        <dbReference type="Proteomes" id="UP000250266"/>
    </source>
</evidence>
<dbReference type="EMBL" id="KV745157">
    <property type="protein sequence ID" value="OCK77071.1"/>
    <property type="molecule type" value="Genomic_DNA"/>
</dbReference>
<dbReference type="PANTHER" id="PTHR48070:SF6">
    <property type="entry name" value="ESTERASE OVCA2"/>
    <property type="match status" value="1"/>
</dbReference>
<dbReference type="InterPro" id="IPR005645">
    <property type="entry name" value="FSH-like_dom"/>
</dbReference>
<evidence type="ECO:0000256" key="1">
    <source>
        <dbReference type="ARBA" id="ARBA00022801"/>
    </source>
</evidence>
<keyword evidence="4" id="KW-1185">Reference proteome</keyword>
<proteinExistence type="predicted"/>
<dbReference type="PANTHER" id="PTHR48070">
    <property type="entry name" value="ESTERASE OVCA2"/>
    <property type="match status" value="1"/>
</dbReference>
<dbReference type="GO" id="GO:0005737">
    <property type="term" value="C:cytoplasm"/>
    <property type="evidence" value="ECO:0007669"/>
    <property type="project" value="TreeGrafter"/>
</dbReference>
<reference evidence="3 4" key="1">
    <citation type="journal article" date="2016" name="Nat. Commun.">
        <title>Ectomycorrhizal ecology is imprinted in the genome of the dominant symbiotic fungus Cenococcum geophilum.</title>
        <authorList>
            <consortium name="DOE Joint Genome Institute"/>
            <person name="Peter M."/>
            <person name="Kohler A."/>
            <person name="Ohm R.A."/>
            <person name="Kuo A."/>
            <person name="Krutzmann J."/>
            <person name="Morin E."/>
            <person name="Arend M."/>
            <person name="Barry K.W."/>
            <person name="Binder M."/>
            <person name="Choi C."/>
            <person name="Clum A."/>
            <person name="Copeland A."/>
            <person name="Grisel N."/>
            <person name="Haridas S."/>
            <person name="Kipfer T."/>
            <person name="LaButti K."/>
            <person name="Lindquist E."/>
            <person name="Lipzen A."/>
            <person name="Maire R."/>
            <person name="Meier B."/>
            <person name="Mihaltcheva S."/>
            <person name="Molinier V."/>
            <person name="Murat C."/>
            <person name="Poggeler S."/>
            <person name="Quandt C.A."/>
            <person name="Sperisen C."/>
            <person name="Tritt A."/>
            <person name="Tisserant E."/>
            <person name="Crous P.W."/>
            <person name="Henrissat B."/>
            <person name="Nehls U."/>
            <person name="Egli S."/>
            <person name="Spatafora J.W."/>
            <person name="Grigoriev I.V."/>
            <person name="Martin F.M."/>
        </authorList>
    </citation>
    <scope>NUCLEOTIDE SEQUENCE [LARGE SCALE GENOMIC DNA]</scope>
    <source>
        <strain evidence="3 4">CBS 459.81</strain>
    </source>
</reference>
<dbReference type="InterPro" id="IPR050593">
    <property type="entry name" value="LovG"/>
</dbReference>
<dbReference type="SUPFAM" id="SSF53474">
    <property type="entry name" value="alpha/beta-Hydrolases"/>
    <property type="match status" value="1"/>
</dbReference>
<dbReference type="GO" id="GO:0019748">
    <property type="term" value="P:secondary metabolic process"/>
    <property type="evidence" value="ECO:0007669"/>
    <property type="project" value="TreeGrafter"/>
</dbReference>
<keyword evidence="1" id="KW-0378">Hydrolase</keyword>
<sequence>MRILCLHGRGSNNDIFKMQTAGFRSRLDDFEFEFVQGTIPHAQEGWAIHTSDFADSDFFEYFDLLDPHNVLETEQQLLQLVEEDGPFDGVLGYSQGAVLAAQALIRFAADNPHATAEEYPFRFAIFFNCPTPIRVFEVTEPATEIEPEDEPDAVLFYMLSRANPLLNSTKMFAGQLPNGRRLLTDNKIGMTKCDFKLDGTLIKIPTLHVRCPDDKEQFGEQMYHLCDKATASQLFHKHEHDFPRGYDEMRSIARAIRQLAESVG</sequence>
<dbReference type="InterPro" id="IPR029058">
    <property type="entry name" value="AB_hydrolase_fold"/>
</dbReference>
<dbReference type="OrthoDB" id="2094269at2759"/>
<gene>
    <name evidence="3" type="ORF">K432DRAFT_359288</name>
</gene>
<evidence type="ECO:0000259" key="2">
    <source>
        <dbReference type="Pfam" id="PF03959"/>
    </source>
</evidence>
<name>A0A8E2E448_9PEZI</name>
<organism evidence="3 4">
    <name type="scientific">Lepidopterella palustris CBS 459.81</name>
    <dbReference type="NCBI Taxonomy" id="1314670"/>
    <lineage>
        <taxon>Eukaryota</taxon>
        <taxon>Fungi</taxon>
        <taxon>Dikarya</taxon>
        <taxon>Ascomycota</taxon>
        <taxon>Pezizomycotina</taxon>
        <taxon>Dothideomycetes</taxon>
        <taxon>Pleosporomycetidae</taxon>
        <taxon>Mytilinidiales</taxon>
        <taxon>Argynnaceae</taxon>
        <taxon>Lepidopterella</taxon>
    </lineage>
</organism>
<dbReference type="AlphaFoldDB" id="A0A8E2E448"/>
<dbReference type="GO" id="GO:0016787">
    <property type="term" value="F:hydrolase activity"/>
    <property type="evidence" value="ECO:0007669"/>
    <property type="project" value="UniProtKB-KW"/>
</dbReference>
<dbReference type="Proteomes" id="UP000250266">
    <property type="component" value="Unassembled WGS sequence"/>
</dbReference>
<dbReference type="GO" id="GO:0005634">
    <property type="term" value="C:nucleus"/>
    <property type="evidence" value="ECO:0007669"/>
    <property type="project" value="TreeGrafter"/>
</dbReference>
<evidence type="ECO:0000313" key="3">
    <source>
        <dbReference type="EMBL" id="OCK77071.1"/>
    </source>
</evidence>
<protein>
    <recommendedName>
        <fullName evidence="2">Serine hydrolase domain-containing protein</fullName>
    </recommendedName>
</protein>
<dbReference type="Pfam" id="PF03959">
    <property type="entry name" value="FSH1"/>
    <property type="match status" value="1"/>
</dbReference>